<comment type="caution">
    <text evidence="11">The sequence shown here is derived from an EMBL/GenBank/DDBJ whole genome shotgun (WGS) entry which is preliminary data.</text>
</comment>
<accession>A0A3M0AHQ8</accession>
<evidence type="ECO:0000256" key="5">
    <source>
        <dbReference type="ARBA" id="ARBA00022801"/>
    </source>
</evidence>
<dbReference type="InterPro" id="IPR003029">
    <property type="entry name" value="S1_domain"/>
</dbReference>
<evidence type="ECO:0000256" key="4">
    <source>
        <dbReference type="ARBA" id="ARBA00022722"/>
    </source>
</evidence>
<sequence>MPQKPKADPHAEREAKNYANPVVSREWLLEALDLKPQSYEELCELAQAESEDQREGLRRRLKAMIRDGQVLLNRRDRFVPMSKADVLHGKIIGHRDGYGFFRPDDGSDDIFINQHQMAKAFDGDIAVVRPGAVDRRGRREGTIIHITQRANTTLVGRFVDEGYVRYVIPDNQKINQNIVIAPEDQLDARDGQMVVAELISFPSKRNLATAKIIQVLGDNMSAGMEIEVAIHSHQIPAEWPEGVTEVANELPEEVINSDKLGRFDLRSVPLVTIDGEDARDFDDAVYAKRKANGGYTLYVAIADVSHYVKPMSALDIEGINRGNSTYFPGYVVPMLPEQLSNGLCSLNPEVDRLAMVCEMQLSEDGEVNDFSFYEAVIHSHKRLTYSEVGRALSEGPDGETRTRLADRIADLETLHSLYNALRAKRDTRGAIDFETVEPRIIFGPGRKIEKIVPVERNDAHKMIEEAMLAANVCAAELLAKANIPALFRVHEGPAQERLENLRAYLGELGLSLTGGDQPTPADYQLLLGSIGERPDAHVIQSMMLRSMAQAQYRPDNEGHFGLAYSAYTHFTSPIRRYPDLLVHRAIRALIAKNDGAKVKKHPDAESADFADLYPYDMNAMLQAGEQCSMTERRSDEATRDVIAWLKCEFLRHHLGEEFDGTVATVTSFGLFIELKDLFIEGLAHISNLTQDYYHFDQAKQRLVAEHSGNSFNLGDSVRVKVARVDLDERKIDLELVGHESRRSATKGRGNKAAAKGERTARSGSKAKAAGAKSGPRSKVEKSPAKRSKPIKERAPKPVKSKAKAADKAVPLGAVKAKPKPKAKAKRGPQTAAKGEDFLGSQGNVNTDTRKPRRRTNAAPESAGDASTRNVSKSHAAIKARVKPGKAKAKKPSNTVSAEAKPAEKKKRWWQFGRS</sequence>
<name>A0A3M0AHQ8_9GAMM</name>
<feature type="compositionally biased region" description="Low complexity" evidence="9">
    <location>
        <begin position="762"/>
        <end position="774"/>
    </location>
</feature>
<keyword evidence="5 8" id="KW-0378">Hydrolase</keyword>
<feature type="region of interest" description="Disordered" evidence="9">
    <location>
        <begin position="739"/>
        <end position="914"/>
    </location>
</feature>
<evidence type="ECO:0000313" key="12">
    <source>
        <dbReference type="Proteomes" id="UP000267187"/>
    </source>
</evidence>
<evidence type="ECO:0000259" key="10">
    <source>
        <dbReference type="PROSITE" id="PS50126"/>
    </source>
</evidence>
<feature type="compositionally biased region" description="Basic residues" evidence="9">
    <location>
        <begin position="816"/>
        <end position="826"/>
    </location>
</feature>
<dbReference type="Pfam" id="PF08206">
    <property type="entry name" value="OB_RNB"/>
    <property type="match status" value="1"/>
</dbReference>
<dbReference type="RefSeq" id="WP_121875639.1">
    <property type="nucleotide sequence ID" value="NZ_REFJ01000001.1"/>
</dbReference>
<evidence type="ECO:0000313" key="11">
    <source>
        <dbReference type="EMBL" id="RMA82298.1"/>
    </source>
</evidence>
<keyword evidence="3 8" id="KW-0963">Cytoplasm</keyword>
<feature type="compositionally biased region" description="Basic and acidic residues" evidence="9">
    <location>
        <begin position="777"/>
        <end position="795"/>
    </location>
</feature>
<evidence type="ECO:0000256" key="7">
    <source>
        <dbReference type="ARBA" id="ARBA00022884"/>
    </source>
</evidence>
<dbReference type="CDD" id="cd04471">
    <property type="entry name" value="S1_RNase_R"/>
    <property type="match status" value="1"/>
</dbReference>
<dbReference type="GO" id="GO:0003723">
    <property type="term" value="F:RNA binding"/>
    <property type="evidence" value="ECO:0007669"/>
    <property type="project" value="UniProtKB-UniRule"/>
</dbReference>
<reference evidence="11 12" key="1">
    <citation type="submission" date="2018-10" db="EMBL/GenBank/DDBJ databases">
        <title>Genomic Encyclopedia of Type Strains, Phase IV (KMG-IV): sequencing the most valuable type-strain genomes for metagenomic binning, comparative biology and taxonomic classification.</title>
        <authorList>
            <person name="Goeker M."/>
        </authorList>
    </citation>
    <scope>NUCLEOTIDE SEQUENCE [LARGE SCALE GENOMIC DNA]</scope>
    <source>
        <strain evidence="11 12">DSM 25080</strain>
    </source>
</reference>
<dbReference type="PANTHER" id="PTHR23355">
    <property type="entry name" value="RIBONUCLEASE"/>
    <property type="match status" value="1"/>
</dbReference>
<dbReference type="InterPro" id="IPR001900">
    <property type="entry name" value="RNase_II/R"/>
</dbReference>
<evidence type="ECO:0000256" key="6">
    <source>
        <dbReference type="ARBA" id="ARBA00022839"/>
    </source>
</evidence>
<feature type="domain" description="S1 motif" evidence="10">
    <location>
        <begin position="655"/>
        <end position="736"/>
    </location>
</feature>
<dbReference type="EC" id="3.1.13.1" evidence="8"/>
<gene>
    <name evidence="8" type="primary">rnr</name>
    <name evidence="11" type="ORF">DFR27_0246</name>
</gene>
<feature type="compositionally biased region" description="Basic residues" evidence="9">
    <location>
        <begin position="875"/>
        <end position="890"/>
    </location>
</feature>
<dbReference type="InterPro" id="IPR022966">
    <property type="entry name" value="RNase_II/R_CS"/>
</dbReference>
<dbReference type="AlphaFoldDB" id="A0A3M0AHQ8"/>
<evidence type="ECO:0000256" key="9">
    <source>
        <dbReference type="SAM" id="MobiDB-lite"/>
    </source>
</evidence>
<dbReference type="PROSITE" id="PS50126">
    <property type="entry name" value="S1"/>
    <property type="match status" value="1"/>
</dbReference>
<dbReference type="InterPro" id="IPR050180">
    <property type="entry name" value="RNR_Ribonuclease"/>
</dbReference>
<dbReference type="GO" id="GO:0006402">
    <property type="term" value="P:mRNA catabolic process"/>
    <property type="evidence" value="ECO:0007669"/>
    <property type="project" value="TreeGrafter"/>
</dbReference>
<keyword evidence="4 8" id="KW-0540">Nuclease</keyword>
<dbReference type="GO" id="GO:0005829">
    <property type="term" value="C:cytosol"/>
    <property type="evidence" value="ECO:0007669"/>
    <property type="project" value="UniProtKB-ARBA"/>
</dbReference>
<evidence type="ECO:0000256" key="3">
    <source>
        <dbReference type="ARBA" id="ARBA00022490"/>
    </source>
</evidence>
<dbReference type="GO" id="GO:0008859">
    <property type="term" value="F:exoribonuclease II activity"/>
    <property type="evidence" value="ECO:0007669"/>
    <property type="project" value="UniProtKB-UniRule"/>
</dbReference>
<organism evidence="11 12">
    <name type="scientific">Umboniibacter marinipuniceus</name>
    <dbReference type="NCBI Taxonomy" id="569599"/>
    <lineage>
        <taxon>Bacteria</taxon>
        <taxon>Pseudomonadati</taxon>
        <taxon>Pseudomonadota</taxon>
        <taxon>Gammaproteobacteria</taxon>
        <taxon>Cellvibrionales</taxon>
        <taxon>Cellvibrionaceae</taxon>
        <taxon>Umboniibacter</taxon>
    </lineage>
</organism>
<dbReference type="InterPro" id="IPR011129">
    <property type="entry name" value="CSD"/>
</dbReference>
<dbReference type="Pfam" id="PF00575">
    <property type="entry name" value="S1"/>
    <property type="match status" value="1"/>
</dbReference>
<comment type="function">
    <text evidence="8">3'-5' exoribonuclease that releases 5'-nucleoside monophosphates and is involved in maturation of structured RNAs.</text>
</comment>
<evidence type="ECO:0000256" key="8">
    <source>
        <dbReference type="HAMAP-Rule" id="MF_01895"/>
    </source>
</evidence>
<dbReference type="SMART" id="SM00357">
    <property type="entry name" value="CSP"/>
    <property type="match status" value="1"/>
</dbReference>
<dbReference type="HAMAP" id="MF_01895">
    <property type="entry name" value="RNase_R"/>
    <property type="match status" value="1"/>
</dbReference>
<dbReference type="InterPro" id="IPR012340">
    <property type="entry name" value="NA-bd_OB-fold"/>
</dbReference>
<dbReference type="Proteomes" id="UP000267187">
    <property type="component" value="Unassembled WGS sequence"/>
</dbReference>
<dbReference type="SUPFAM" id="SSF50249">
    <property type="entry name" value="Nucleic acid-binding proteins"/>
    <property type="match status" value="4"/>
</dbReference>
<dbReference type="OrthoDB" id="9764149at2"/>
<dbReference type="Pfam" id="PF00773">
    <property type="entry name" value="RNB"/>
    <property type="match status" value="1"/>
</dbReference>
<dbReference type="InterPro" id="IPR011805">
    <property type="entry name" value="RNase_R"/>
</dbReference>
<dbReference type="Pfam" id="PF17876">
    <property type="entry name" value="CSD2"/>
    <property type="match status" value="1"/>
</dbReference>
<dbReference type="SMART" id="SM00316">
    <property type="entry name" value="S1"/>
    <property type="match status" value="1"/>
</dbReference>
<dbReference type="InterPro" id="IPR013223">
    <property type="entry name" value="RNase_B_OB_dom"/>
</dbReference>
<dbReference type="EMBL" id="REFJ01000001">
    <property type="protein sequence ID" value="RMA82298.1"/>
    <property type="molecule type" value="Genomic_DNA"/>
</dbReference>
<proteinExistence type="inferred from homology"/>
<evidence type="ECO:0000256" key="1">
    <source>
        <dbReference type="ARBA" id="ARBA00001849"/>
    </source>
</evidence>
<dbReference type="InterPro" id="IPR040476">
    <property type="entry name" value="CSD2"/>
</dbReference>
<protein>
    <recommendedName>
        <fullName evidence="8">Ribonuclease R</fullName>
        <shortName evidence="8">RNase R</shortName>
        <ecNumber evidence="8">3.1.13.1</ecNumber>
    </recommendedName>
</protein>
<dbReference type="InterPro" id="IPR004476">
    <property type="entry name" value="RNase_II/RNase_R"/>
</dbReference>
<comment type="catalytic activity">
    <reaction evidence="1 8">
        <text>Exonucleolytic cleavage in the 3'- to 5'-direction to yield nucleoside 5'-phosphates.</text>
        <dbReference type="EC" id="3.1.13.1"/>
    </reaction>
</comment>
<keyword evidence="7 8" id="KW-0694">RNA-binding</keyword>
<dbReference type="Gene3D" id="2.40.50.140">
    <property type="entry name" value="Nucleic acid-binding proteins"/>
    <property type="match status" value="2"/>
</dbReference>
<dbReference type="NCBIfam" id="TIGR02063">
    <property type="entry name" value="RNase_R"/>
    <property type="match status" value="1"/>
</dbReference>
<comment type="subcellular location">
    <subcellularLocation>
        <location evidence="2 8">Cytoplasm</location>
    </subcellularLocation>
</comment>
<dbReference type="SMART" id="SM00955">
    <property type="entry name" value="RNB"/>
    <property type="match status" value="1"/>
</dbReference>
<keyword evidence="12" id="KW-1185">Reference proteome</keyword>
<dbReference type="NCBIfam" id="TIGR00358">
    <property type="entry name" value="3_prime_RNase"/>
    <property type="match status" value="1"/>
</dbReference>
<keyword evidence="6 8" id="KW-0269">Exonuclease</keyword>
<dbReference type="PANTHER" id="PTHR23355:SF9">
    <property type="entry name" value="DIS3-LIKE EXONUCLEASE 2"/>
    <property type="match status" value="1"/>
</dbReference>
<evidence type="ECO:0000256" key="2">
    <source>
        <dbReference type="ARBA" id="ARBA00004496"/>
    </source>
</evidence>
<dbReference type="PROSITE" id="PS01175">
    <property type="entry name" value="RIBONUCLEASE_II"/>
    <property type="match status" value="1"/>
</dbReference>
<comment type="similarity">
    <text evidence="8">Belongs to the RNR ribonuclease family. RNase R subfamily.</text>
</comment>